<name>A0ABS1TKM0_9BACI</name>
<sequence length="173" mass="20013">MNYQTFVEKKQEMEEALAAKNRELNELQSVIVEDTNDMMKSAFDEVNFAKKQAKVESKKSKIEALKQLIPLMKSQIEKFIADNREVIRNHEAEVLKRKQAEYDEKVKSVIAKRNAYLKEVHELSKLRDGRINQKSIYKAGENEIGVTQELLLLVYGKTMIHSAGTLPSWIENE</sequence>
<organism evidence="2 3">
    <name type="scientific">Neobacillus paridis</name>
    <dbReference type="NCBI Taxonomy" id="2803862"/>
    <lineage>
        <taxon>Bacteria</taxon>
        <taxon>Bacillati</taxon>
        <taxon>Bacillota</taxon>
        <taxon>Bacilli</taxon>
        <taxon>Bacillales</taxon>
        <taxon>Bacillaceae</taxon>
        <taxon>Neobacillus</taxon>
    </lineage>
</organism>
<protein>
    <submittedName>
        <fullName evidence="2">Uncharacterized protein</fullName>
    </submittedName>
</protein>
<keyword evidence="1" id="KW-0175">Coiled coil</keyword>
<keyword evidence="3" id="KW-1185">Reference proteome</keyword>
<gene>
    <name evidence="2" type="ORF">JK635_03540</name>
</gene>
<dbReference type="EMBL" id="JAESWB010000025">
    <property type="protein sequence ID" value="MBL4951314.1"/>
    <property type="molecule type" value="Genomic_DNA"/>
</dbReference>
<accession>A0ABS1TKM0</accession>
<dbReference type="Proteomes" id="UP000623967">
    <property type="component" value="Unassembled WGS sequence"/>
</dbReference>
<reference evidence="2 3" key="1">
    <citation type="submission" date="2021-01" db="EMBL/GenBank/DDBJ databases">
        <title>Genome public.</title>
        <authorList>
            <person name="Liu C."/>
            <person name="Sun Q."/>
        </authorList>
    </citation>
    <scope>NUCLEOTIDE SEQUENCE [LARGE SCALE GENOMIC DNA]</scope>
    <source>
        <strain evidence="2 3">YIM B02564</strain>
    </source>
</reference>
<feature type="coiled-coil region" evidence="1">
    <location>
        <begin position="3"/>
        <end position="68"/>
    </location>
</feature>
<evidence type="ECO:0000313" key="2">
    <source>
        <dbReference type="EMBL" id="MBL4951314.1"/>
    </source>
</evidence>
<evidence type="ECO:0000313" key="3">
    <source>
        <dbReference type="Proteomes" id="UP000623967"/>
    </source>
</evidence>
<proteinExistence type="predicted"/>
<dbReference type="RefSeq" id="WP_202652435.1">
    <property type="nucleotide sequence ID" value="NZ_JAESWB010000025.1"/>
</dbReference>
<comment type="caution">
    <text evidence="2">The sequence shown here is derived from an EMBL/GenBank/DDBJ whole genome shotgun (WGS) entry which is preliminary data.</text>
</comment>
<evidence type="ECO:0000256" key="1">
    <source>
        <dbReference type="SAM" id="Coils"/>
    </source>
</evidence>